<name>A0A0P9XSS2_9PSED</name>
<organism evidence="1 2">
    <name type="scientific">Pseudomonas syringae pv. primulae</name>
    <dbReference type="NCBI Taxonomy" id="251707"/>
    <lineage>
        <taxon>Bacteria</taxon>
        <taxon>Pseudomonadati</taxon>
        <taxon>Pseudomonadota</taxon>
        <taxon>Gammaproteobacteria</taxon>
        <taxon>Pseudomonadales</taxon>
        <taxon>Pseudomonadaceae</taxon>
        <taxon>Pseudomonas</taxon>
    </lineage>
</organism>
<sequence length="258" mass="28620">MLGQIEDGLQVGAHGLRQVRAASCKTLQTLMQSGKRLCQTVMQVIGHALAFVFLSGEQLMHQLGHGPLPRHQRFEQAVVLQMRRQQRGEELQGFDVFVVRGIDPDAVGEQQRAERAFICTAQRQHQHTGQSVLRTIQPLRADGQGVGHLVHRVQTFLAAVAGRDRDYVIAVPLKQQAMVHGHEGTGPLQHPLAHGFGRQLGQFLARVHQKSQTGGTALRLAILGTDRQGTCRVMGRALHRGGLQRRVMRARAHLEYSH</sequence>
<reference evidence="1 2" key="1">
    <citation type="submission" date="2015-09" db="EMBL/GenBank/DDBJ databases">
        <title>Genome announcement of multiple Pseudomonas syringae strains.</title>
        <authorList>
            <person name="Thakur S."/>
            <person name="Wang P.W."/>
            <person name="Gong Y."/>
            <person name="Weir B.S."/>
            <person name="Guttman D.S."/>
        </authorList>
    </citation>
    <scope>NUCLEOTIDE SEQUENCE [LARGE SCALE GENOMIC DNA]</scope>
    <source>
        <strain evidence="1 2">ICMP3956</strain>
    </source>
</reference>
<dbReference type="AlphaFoldDB" id="A0A0P9XSS2"/>
<protein>
    <submittedName>
        <fullName evidence="1">Uncharacterized protein</fullName>
    </submittedName>
</protein>
<evidence type="ECO:0000313" key="2">
    <source>
        <dbReference type="Proteomes" id="UP000050562"/>
    </source>
</evidence>
<dbReference type="EMBL" id="LJRC01000254">
    <property type="protein sequence ID" value="KPY31487.1"/>
    <property type="molecule type" value="Genomic_DNA"/>
</dbReference>
<proteinExistence type="predicted"/>
<gene>
    <name evidence="1" type="ORF">ALO52_01690</name>
</gene>
<comment type="caution">
    <text evidence="1">The sequence shown here is derived from an EMBL/GenBank/DDBJ whole genome shotgun (WGS) entry which is preliminary data.</text>
</comment>
<accession>A0A0P9XSS2</accession>
<evidence type="ECO:0000313" key="1">
    <source>
        <dbReference type="EMBL" id="KPY31487.1"/>
    </source>
</evidence>
<dbReference type="Proteomes" id="UP000050562">
    <property type="component" value="Unassembled WGS sequence"/>
</dbReference>